<dbReference type="AlphaFoldDB" id="A0A8T1WFT6"/>
<name>A0A8T1WFT6_9STRA</name>
<keyword evidence="3" id="KW-1185">Reference proteome</keyword>
<evidence type="ECO:0000313" key="3">
    <source>
        <dbReference type="Proteomes" id="UP000693981"/>
    </source>
</evidence>
<proteinExistence type="predicted"/>
<feature type="compositionally biased region" description="Basic and acidic residues" evidence="1">
    <location>
        <begin position="7"/>
        <end position="27"/>
    </location>
</feature>
<feature type="region of interest" description="Disordered" evidence="1">
    <location>
        <begin position="1"/>
        <end position="27"/>
    </location>
</feature>
<sequence length="316" mass="35469">MSDVEAENARLRNELAKRDRAEQEQLQEKLARTKKAKKELQTRLALAEASLAARDDGGVREKNYELKAALREKTEELGVANAEITRKTEELRTANAETARKTEELRTANAETARKTEELRTANAEVTRKTEELRTARADVAERFREVLAELRQQVAARDLALERKNTEIANVRGELERKNTEIERVRGEARTELAQVRGELGRTQERVIGLASGRDHIMAPTNLNKRHRFALLGKTVNQKRSIEMVSGQQSYVYDTVSKLTLAGPYTLVGEGTTTATASPIDFRNVVREKATAILKRKCDENPTVSRSVRHKGAAA</sequence>
<comment type="caution">
    <text evidence="2">The sequence shown here is derived from an EMBL/GenBank/DDBJ whole genome shotgun (WGS) entry which is preliminary data.</text>
</comment>
<organism evidence="2 3">
    <name type="scientific">Phytophthora boehmeriae</name>
    <dbReference type="NCBI Taxonomy" id="109152"/>
    <lineage>
        <taxon>Eukaryota</taxon>
        <taxon>Sar</taxon>
        <taxon>Stramenopiles</taxon>
        <taxon>Oomycota</taxon>
        <taxon>Peronosporomycetes</taxon>
        <taxon>Peronosporales</taxon>
        <taxon>Peronosporaceae</taxon>
        <taxon>Phytophthora</taxon>
    </lineage>
</organism>
<dbReference type="Proteomes" id="UP000693981">
    <property type="component" value="Unassembled WGS sequence"/>
</dbReference>
<evidence type="ECO:0000256" key="1">
    <source>
        <dbReference type="SAM" id="MobiDB-lite"/>
    </source>
</evidence>
<gene>
    <name evidence="2" type="ORF">PHYBOEH_006492</name>
</gene>
<accession>A0A8T1WFT6</accession>
<evidence type="ECO:0000313" key="2">
    <source>
        <dbReference type="EMBL" id="KAG7392051.1"/>
    </source>
</evidence>
<dbReference type="EMBL" id="JAGDFL010000345">
    <property type="protein sequence ID" value="KAG7392051.1"/>
    <property type="molecule type" value="Genomic_DNA"/>
</dbReference>
<protein>
    <submittedName>
        <fullName evidence="2">Uncharacterized protein</fullName>
    </submittedName>
</protein>
<reference evidence="2" key="1">
    <citation type="submission" date="2021-02" db="EMBL/GenBank/DDBJ databases">
        <authorList>
            <person name="Palmer J.M."/>
        </authorList>
    </citation>
    <scope>NUCLEOTIDE SEQUENCE</scope>
    <source>
        <strain evidence="2">SCRP23</strain>
    </source>
</reference>
<dbReference type="OrthoDB" id="10255512at2759"/>